<sequence>MKRRSEYLYPKDINTKNYIDGFVLPIPRIYLDEFKKAVEKIAEIRKEYGAIAYFIFVGDDLSLQGTKSFIETRGCERRGGNYFWLGIVSFKGDT</sequence>
<proteinExistence type="predicted"/>
<keyword evidence="2" id="KW-1185">Reference proteome</keyword>
<protein>
    <submittedName>
        <fullName evidence="1">Uncharacterized protein</fullName>
    </submittedName>
</protein>
<reference evidence="1 2" key="1">
    <citation type="submission" date="2016-11" db="EMBL/GenBank/DDBJ databases">
        <authorList>
            <person name="Jaros S."/>
            <person name="Januszkiewicz K."/>
            <person name="Wedrychowicz H."/>
        </authorList>
    </citation>
    <scope>NUCLEOTIDE SEQUENCE [LARGE SCALE GENOMIC DNA]</scope>
    <source>
        <strain evidence="1 2">CGMCC 1.8863</strain>
    </source>
</reference>
<dbReference type="Gene3D" id="3.30.70.100">
    <property type="match status" value="1"/>
</dbReference>
<dbReference type="EMBL" id="FQYX01000039">
    <property type="protein sequence ID" value="SHJ80249.1"/>
    <property type="molecule type" value="Genomic_DNA"/>
</dbReference>
<dbReference type="RefSeq" id="WP_072765818.1">
    <property type="nucleotide sequence ID" value="NZ_FQYX01000039.1"/>
</dbReference>
<gene>
    <name evidence="1" type="ORF">SAMN04487911_1399</name>
</gene>
<dbReference type="SUPFAM" id="SSF54909">
    <property type="entry name" value="Dimeric alpha+beta barrel"/>
    <property type="match status" value="1"/>
</dbReference>
<dbReference type="Pfam" id="PF07237">
    <property type="entry name" value="DUF1428"/>
    <property type="match status" value="1"/>
</dbReference>
<accession>A0A1M6MA11</accession>
<dbReference type="STRING" id="558155.SAMN04487911_1399"/>
<organism evidence="1 2">
    <name type="scientific">Arenibacter nanhaiticus</name>
    <dbReference type="NCBI Taxonomy" id="558155"/>
    <lineage>
        <taxon>Bacteria</taxon>
        <taxon>Pseudomonadati</taxon>
        <taxon>Bacteroidota</taxon>
        <taxon>Flavobacteriia</taxon>
        <taxon>Flavobacteriales</taxon>
        <taxon>Flavobacteriaceae</taxon>
        <taxon>Arenibacter</taxon>
    </lineage>
</organism>
<evidence type="ECO:0000313" key="2">
    <source>
        <dbReference type="Proteomes" id="UP000184231"/>
    </source>
</evidence>
<dbReference type="AlphaFoldDB" id="A0A1M6MA11"/>
<dbReference type="InterPro" id="IPR011008">
    <property type="entry name" value="Dimeric_a/b-barrel"/>
</dbReference>
<dbReference type="Proteomes" id="UP000184231">
    <property type="component" value="Unassembled WGS sequence"/>
</dbReference>
<dbReference type="OrthoDB" id="9792392at2"/>
<name>A0A1M6MA11_9FLAO</name>
<evidence type="ECO:0000313" key="1">
    <source>
        <dbReference type="EMBL" id="SHJ80249.1"/>
    </source>
</evidence>
<dbReference type="InterPro" id="IPR009874">
    <property type="entry name" value="DUF1428"/>
</dbReference>